<dbReference type="GO" id="GO:1902975">
    <property type="term" value="P:mitotic DNA replication initiation"/>
    <property type="evidence" value="ECO:0007669"/>
    <property type="project" value="TreeGrafter"/>
</dbReference>
<feature type="domain" description="DNA replication licensing factor MCM2-like winged-helix" evidence="2">
    <location>
        <begin position="102"/>
        <end position="152"/>
    </location>
</feature>
<dbReference type="PANTHER" id="PTHR11630:SF44">
    <property type="entry name" value="DNA REPLICATION LICENSING FACTOR MCM2"/>
    <property type="match status" value="1"/>
</dbReference>
<dbReference type="InterPro" id="IPR031327">
    <property type="entry name" value="MCM"/>
</dbReference>
<dbReference type="EMBL" id="KL367677">
    <property type="protein sequence ID" value="KFD60309.1"/>
    <property type="molecule type" value="Genomic_DNA"/>
</dbReference>
<sequence length="257" mass="30187">MYARESIHPSLSQVDQDKIAKLYADMRRESDATSSVSITVRHVESIIRLCEAHAKLRLRNYVSADDVSVAMCVILESFIQTQKYSVMRQMRRVFSKYMSFSQDNNHLLLYLLKQCVNEQIRIKTNVLRSDDVLGMKCIEVHELDLLEKVKERHTEFSDVSTTFFLQAKQVKIENLSAFYLSDLFTSNRFKYDKAKKTITQFPESEERFMVHPCDGDLVIWVKARHHVLHNGRRADRLFHDLPWIFPLRVSFCDCNLT</sequence>
<dbReference type="PANTHER" id="PTHR11630">
    <property type="entry name" value="DNA REPLICATION LICENSING FACTOR MCM FAMILY MEMBER"/>
    <property type="match status" value="1"/>
</dbReference>
<evidence type="ECO:0000259" key="1">
    <source>
        <dbReference type="Pfam" id="PF17855"/>
    </source>
</evidence>
<dbReference type="AlphaFoldDB" id="A0A085MSW3"/>
<dbReference type="GO" id="GO:0043138">
    <property type="term" value="F:3'-5' DNA helicase activity"/>
    <property type="evidence" value="ECO:0007669"/>
    <property type="project" value="TreeGrafter"/>
</dbReference>
<dbReference type="GO" id="GO:0017116">
    <property type="term" value="F:single-stranded DNA helicase activity"/>
    <property type="evidence" value="ECO:0007669"/>
    <property type="project" value="TreeGrafter"/>
</dbReference>
<reference evidence="3" key="1">
    <citation type="journal article" date="2014" name="Nat. Genet.">
        <title>Genome and transcriptome of the porcine whipworm Trichuris suis.</title>
        <authorList>
            <person name="Jex A.R."/>
            <person name="Nejsum P."/>
            <person name="Schwarz E.M."/>
            <person name="Hu L."/>
            <person name="Young N.D."/>
            <person name="Hall R.S."/>
            <person name="Korhonen P.K."/>
            <person name="Liao S."/>
            <person name="Thamsborg S."/>
            <person name="Xia J."/>
            <person name="Xu P."/>
            <person name="Wang S."/>
            <person name="Scheerlinck J.P."/>
            <person name="Hofmann A."/>
            <person name="Sternberg P.W."/>
            <person name="Wang J."/>
            <person name="Gasser R.B."/>
        </authorList>
    </citation>
    <scope>NUCLEOTIDE SEQUENCE [LARGE SCALE GENOMIC DNA]</scope>
    <source>
        <strain evidence="3">DCEP-RM93F</strain>
    </source>
</reference>
<dbReference type="GO" id="GO:0005634">
    <property type="term" value="C:nucleus"/>
    <property type="evidence" value="ECO:0007669"/>
    <property type="project" value="TreeGrafter"/>
</dbReference>
<accession>A0A085MSW3</accession>
<dbReference type="InterPro" id="IPR059098">
    <property type="entry name" value="WHD_MCM2"/>
</dbReference>
<dbReference type="Gene3D" id="3.40.50.300">
    <property type="entry name" value="P-loop containing nucleotide triphosphate hydrolases"/>
    <property type="match status" value="1"/>
</dbReference>
<dbReference type="InterPro" id="IPR041562">
    <property type="entry name" value="MCM_lid"/>
</dbReference>
<name>A0A085MSW3_9BILA</name>
<feature type="domain" description="DNA replication licensing factor MCM2-like winged-helix" evidence="2">
    <location>
        <begin position="163"/>
        <end position="198"/>
    </location>
</feature>
<dbReference type="Pfam" id="PF23669">
    <property type="entry name" value="WHD_MCM2"/>
    <property type="match status" value="2"/>
</dbReference>
<feature type="domain" description="MCM AAA-lid" evidence="1">
    <location>
        <begin position="2"/>
        <end position="78"/>
    </location>
</feature>
<dbReference type="GO" id="GO:0000727">
    <property type="term" value="P:double-strand break repair via break-induced replication"/>
    <property type="evidence" value="ECO:0007669"/>
    <property type="project" value="TreeGrafter"/>
</dbReference>
<dbReference type="InterPro" id="IPR027417">
    <property type="entry name" value="P-loop_NTPase"/>
</dbReference>
<gene>
    <name evidence="3" type="ORF">M514_27528</name>
</gene>
<protein>
    <submittedName>
        <fullName evidence="3">Uncharacterized protein</fullName>
    </submittedName>
</protein>
<evidence type="ECO:0000313" key="3">
    <source>
        <dbReference type="EMBL" id="KFD60309.1"/>
    </source>
</evidence>
<dbReference type="Proteomes" id="UP000030758">
    <property type="component" value="Unassembled WGS sequence"/>
</dbReference>
<dbReference type="GO" id="GO:0042555">
    <property type="term" value="C:MCM complex"/>
    <property type="evidence" value="ECO:0007669"/>
    <property type="project" value="TreeGrafter"/>
</dbReference>
<organism evidence="3">
    <name type="scientific">Trichuris suis</name>
    <name type="common">pig whipworm</name>
    <dbReference type="NCBI Taxonomy" id="68888"/>
    <lineage>
        <taxon>Eukaryota</taxon>
        <taxon>Metazoa</taxon>
        <taxon>Ecdysozoa</taxon>
        <taxon>Nematoda</taxon>
        <taxon>Enoplea</taxon>
        <taxon>Dorylaimia</taxon>
        <taxon>Trichinellida</taxon>
        <taxon>Trichuridae</taxon>
        <taxon>Trichuris</taxon>
    </lineage>
</organism>
<dbReference type="GO" id="GO:0003697">
    <property type="term" value="F:single-stranded DNA binding"/>
    <property type="evidence" value="ECO:0007669"/>
    <property type="project" value="TreeGrafter"/>
</dbReference>
<dbReference type="Pfam" id="PF17855">
    <property type="entry name" value="MCM_lid"/>
    <property type="match status" value="1"/>
</dbReference>
<proteinExistence type="predicted"/>
<dbReference type="GO" id="GO:0005524">
    <property type="term" value="F:ATP binding"/>
    <property type="evidence" value="ECO:0007669"/>
    <property type="project" value="InterPro"/>
</dbReference>
<evidence type="ECO:0000259" key="2">
    <source>
        <dbReference type="Pfam" id="PF23669"/>
    </source>
</evidence>